<dbReference type="Proteomes" id="UP000798662">
    <property type="component" value="Chromosome 3"/>
</dbReference>
<evidence type="ECO:0000313" key="1">
    <source>
        <dbReference type="EMBL" id="KAK1867093.1"/>
    </source>
</evidence>
<accession>A0ACC3CBB9</accession>
<keyword evidence="2" id="KW-1185">Reference proteome</keyword>
<dbReference type="EMBL" id="CM020620">
    <property type="protein sequence ID" value="KAK1867093.1"/>
    <property type="molecule type" value="Genomic_DNA"/>
</dbReference>
<proteinExistence type="predicted"/>
<evidence type="ECO:0000313" key="2">
    <source>
        <dbReference type="Proteomes" id="UP000798662"/>
    </source>
</evidence>
<comment type="caution">
    <text evidence="1">The sequence shown here is derived from an EMBL/GenBank/DDBJ whole genome shotgun (WGS) entry which is preliminary data.</text>
</comment>
<name>A0ACC3CBB9_PYRYE</name>
<protein>
    <submittedName>
        <fullName evidence="1">Uncharacterized protein</fullName>
    </submittedName>
</protein>
<gene>
    <name evidence="1" type="ORF">I4F81_009602</name>
</gene>
<sequence>MAAAFAGCRPRRPVLPLLPPAGRCRYRGWALPPPAAAPPSLPLPPSAAAAGWPLGPLAGRCRRPFPLFFYLPAAAAASPRRRCTAAVQLPPTNGCRPLFPPPPVPPNRRRSAAAAGQLPPLLPAVCRRRGRLSAAPCRQSVPSAPLFPPRTLCRRRWPTASGRRRRLPPRQPPAICRHRFCRCRWLTLAAGGCHGCGLGAAAASGWKPATGRLPSSAAGRRRPPAAVMGGRELLAGGCLPCFLPAPRAPAARLCCRRGCGSRQLPASPCS</sequence>
<reference evidence="1" key="1">
    <citation type="submission" date="2019-11" db="EMBL/GenBank/DDBJ databases">
        <title>Nori genome reveals adaptations in red seaweeds to the harsh intertidal environment.</title>
        <authorList>
            <person name="Wang D."/>
            <person name="Mao Y."/>
        </authorList>
    </citation>
    <scope>NUCLEOTIDE SEQUENCE</scope>
    <source>
        <tissue evidence="1">Gametophyte</tissue>
    </source>
</reference>
<organism evidence="1 2">
    <name type="scientific">Pyropia yezoensis</name>
    <name type="common">Susabi-nori</name>
    <name type="synonym">Porphyra yezoensis</name>
    <dbReference type="NCBI Taxonomy" id="2788"/>
    <lineage>
        <taxon>Eukaryota</taxon>
        <taxon>Rhodophyta</taxon>
        <taxon>Bangiophyceae</taxon>
        <taxon>Bangiales</taxon>
        <taxon>Bangiaceae</taxon>
        <taxon>Pyropia</taxon>
    </lineage>
</organism>